<accession>A0A397J0P8</accession>
<reference evidence="3 4" key="1">
    <citation type="submission" date="2018-08" db="EMBL/GenBank/DDBJ databases">
        <title>Genome and evolution of the arbuscular mycorrhizal fungus Diversispora epigaea (formerly Glomus versiforme) and its bacterial endosymbionts.</title>
        <authorList>
            <person name="Sun X."/>
            <person name="Fei Z."/>
            <person name="Harrison M."/>
        </authorList>
    </citation>
    <scope>NUCLEOTIDE SEQUENCE [LARGE SCALE GENOMIC DNA]</scope>
    <source>
        <strain evidence="3 4">IT104</strain>
    </source>
</reference>
<evidence type="ECO:0000256" key="1">
    <source>
        <dbReference type="SAM" id="MobiDB-lite"/>
    </source>
</evidence>
<gene>
    <name evidence="3" type="ORF">Glove_137g86</name>
</gene>
<dbReference type="Proteomes" id="UP000266861">
    <property type="component" value="Unassembled WGS sequence"/>
</dbReference>
<feature type="transmembrane region" description="Helical" evidence="2">
    <location>
        <begin position="94"/>
        <end position="114"/>
    </location>
</feature>
<name>A0A397J0P8_9GLOM</name>
<evidence type="ECO:0000313" key="4">
    <source>
        <dbReference type="Proteomes" id="UP000266861"/>
    </source>
</evidence>
<dbReference type="EMBL" id="PQFF01000128">
    <property type="protein sequence ID" value="RHZ80268.1"/>
    <property type="molecule type" value="Genomic_DNA"/>
</dbReference>
<comment type="caution">
    <text evidence="3">The sequence shown here is derived from an EMBL/GenBank/DDBJ whole genome shotgun (WGS) entry which is preliminary data.</text>
</comment>
<feature type="region of interest" description="Disordered" evidence="1">
    <location>
        <begin position="1"/>
        <end position="27"/>
    </location>
</feature>
<keyword evidence="2" id="KW-0812">Transmembrane</keyword>
<keyword evidence="2" id="KW-0472">Membrane</keyword>
<evidence type="ECO:0000313" key="3">
    <source>
        <dbReference type="EMBL" id="RHZ80268.1"/>
    </source>
</evidence>
<organism evidence="3 4">
    <name type="scientific">Diversispora epigaea</name>
    <dbReference type="NCBI Taxonomy" id="1348612"/>
    <lineage>
        <taxon>Eukaryota</taxon>
        <taxon>Fungi</taxon>
        <taxon>Fungi incertae sedis</taxon>
        <taxon>Mucoromycota</taxon>
        <taxon>Glomeromycotina</taxon>
        <taxon>Glomeromycetes</taxon>
        <taxon>Diversisporales</taxon>
        <taxon>Diversisporaceae</taxon>
        <taxon>Diversispora</taxon>
    </lineage>
</organism>
<feature type="transmembrane region" description="Helical" evidence="2">
    <location>
        <begin position="120"/>
        <end position="141"/>
    </location>
</feature>
<proteinExistence type="predicted"/>
<dbReference type="AlphaFoldDB" id="A0A397J0P8"/>
<keyword evidence="4" id="KW-1185">Reference proteome</keyword>
<protein>
    <submittedName>
        <fullName evidence="3">Uncharacterized protein</fullName>
    </submittedName>
</protein>
<feature type="transmembrane region" description="Helical" evidence="2">
    <location>
        <begin position="153"/>
        <end position="179"/>
    </location>
</feature>
<evidence type="ECO:0000256" key="2">
    <source>
        <dbReference type="SAM" id="Phobius"/>
    </source>
</evidence>
<keyword evidence="2" id="KW-1133">Transmembrane helix</keyword>
<sequence>MSDIEIHEASTGKDNKGKDKEGKDVGIEKIEEEPIELIEEEVVGEKTVDILTPELKEVYKKLDRRMRERYDKSKTDEGKINILETTIHERKRGVIFIAISALSTIAITVTAIYIKDENSTKIFIITLNCIIFGAQTFILPLKLTREAFVNKSHVNLIIIVLSPTCIGIILAIFLGIFAISPTLAISWIGVGASISNHCFEIANEMFY</sequence>